<accession>A0AAV2FEQ2</accession>
<sequence>MRRRKEELGRNWFPPLADHRSTSWGGPALQLAKLGRAVWVLGFGGQVEVGWSVEEVKISPCRVLFYKMRLVEPYFAHKDLLSGPRNESN</sequence>
<name>A0AAV2FEQ2_9ROSI</name>
<protein>
    <submittedName>
        <fullName evidence="1">Uncharacterized protein</fullName>
    </submittedName>
</protein>
<evidence type="ECO:0000313" key="1">
    <source>
        <dbReference type="EMBL" id="CAL1396765.1"/>
    </source>
</evidence>
<organism evidence="1 2">
    <name type="scientific">Linum trigynum</name>
    <dbReference type="NCBI Taxonomy" id="586398"/>
    <lineage>
        <taxon>Eukaryota</taxon>
        <taxon>Viridiplantae</taxon>
        <taxon>Streptophyta</taxon>
        <taxon>Embryophyta</taxon>
        <taxon>Tracheophyta</taxon>
        <taxon>Spermatophyta</taxon>
        <taxon>Magnoliopsida</taxon>
        <taxon>eudicotyledons</taxon>
        <taxon>Gunneridae</taxon>
        <taxon>Pentapetalae</taxon>
        <taxon>rosids</taxon>
        <taxon>fabids</taxon>
        <taxon>Malpighiales</taxon>
        <taxon>Linaceae</taxon>
        <taxon>Linum</taxon>
    </lineage>
</organism>
<keyword evidence="2" id="KW-1185">Reference proteome</keyword>
<dbReference type="EMBL" id="OZ034819">
    <property type="protein sequence ID" value="CAL1396765.1"/>
    <property type="molecule type" value="Genomic_DNA"/>
</dbReference>
<gene>
    <name evidence="1" type="ORF">LTRI10_LOCUS37113</name>
</gene>
<reference evidence="1 2" key="1">
    <citation type="submission" date="2024-04" db="EMBL/GenBank/DDBJ databases">
        <authorList>
            <person name="Fracassetti M."/>
        </authorList>
    </citation>
    <scope>NUCLEOTIDE SEQUENCE [LARGE SCALE GENOMIC DNA]</scope>
</reference>
<dbReference type="Proteomes" id="UP001497516">
    <property type="component" value="Chromosome 6"/>
</dbReference>
<proteinExistence type="predicted"/>
<dbReference type="AlphaFoldDB" id="A0AAV2FEQ2"/>
<evidence type="ECO:0000313" key="2">
    <source>
        <dbReference type="Proteomes" id="UP001497516"/>
    </source>
</evidence>